<dbReference type="InParanoid" id="A0A1H9F6P7"/>
<accession>A0A1H9F6P7</accession>
<dbReference type="RefSeq" id="WP_090167519.1">
    <property type="nucleotide sequence ID" value="NZ_FOFB01000008.1"/>
</dbReference>
<dbReference type="SUPFAM" id="SSF53474">
    <property type="entry name" value="alpha/beta-Hydrolases"/>
    <property type="match status" value="1"/>
</dbReference>
<keyword evidence="2" id="KW-1185">Reference proteome</keyword>
<organism evidence="1 2">
    <name type="scientific">Neolewinella agarilytica</name>
    <dbReference type="NCBI Taxonomy" id="478744"/>
    <lineage>
        <taxon>Bacteria</taxon>
        <taxon>Pseudomonadati</taxon>
        <taxon>Bacteroidota</taxon>
        <taxon>Saprospiria</taxon>
        <taxon>Saprospirales</taxon>
        <taxon>Lewinellaceae</taxon>
        <taxon>Neolewinella</taxon>
    </lineage>
</organism>
<dbReference type="InterPro" id="IPR013784">
    <property type="entry name" value="Carb-bd-like_fold"/>
</dbReference>
<dbReference type="OrthoDB" id="9784036at2"/>
<dbReference type="AlphaFoldDB" id="A0A1H9F6P7"/>
<dbReference type="Proteomes" id="UP000199021">
    <property type="component" value="Unassembled WGS sequence"/>
</dbReference>
<dbReference type="SUPFAM" id="SSF49452">
    <property type="entry name" value="Starch-binding domain-like"/>
    <property type="match status" value="1"/>
</dbReference>
<dbReference type="InterPro" id="IPR050583">
    <property type="entry name" value="Mycobacterial_A85_antigen"/>
</dbReference>
<dbReference type="GO" id="GO:0030246">
    <property type="term" value="F:carbohydrate binding"/>
    <property type="evidence" value="ECO:0007669"/>
    <property type="project" value="InterPro"/>
</dbReference>
<name>A0A1H9F6P7_9BACT</name>
<dbReference type="Gene3D" id="3.40.50.1820">
    <property type="entry name" value="alpha/beta hydrolase"/>
    <property type="match status" value="1"/>
</dbReference>
<reference evidence="2" key="1">
    <citation type="submission" date="2016-10" db="EMBL/GenBank/DDBJ databases">
        <authorList>
            <person name="Varghese N."/>
            <person name="Submissions S."/>
        </authorList>
    </citation>
    <scope>NUCLEOTIDE SEQUENCE [LARGE SCALE GENOMIC DNA]</scope>
    <source>
        <strain evidence="2">DSM 24740</strain>
    </source>
</reference>
<gene>
    <name evidence="1" type="ORF">SAMN05444359_108105</name>
</gene>
<dbReference type="InterPro" id="IPR000801">
    <property type="entry name" value="Esterase-like"/>
</dbReference>
<dbReference type="STRING" id="478744.SAMN05444359_108105"/>
<dbReference type="PANTHER" id="PTHR48098">
    <property type="entry name" value="ENTEROCHELIN ESTERASE-RELATED"/>
    <property type="match status" value="1"/>
</dbReference>
<proteinExistence type="predicted"/>
<sequence length="360" mass="41180">MPQRTLRLITDTTTDDRPIYVAGNFNNWAIGKEEFRLEETAESGQFEISLDLPDSLTHIEYKYARGGWEGVELGQHGENALNHSRYVDKDWSVPDQVKVWAGAGLHYREEHLPKIVVLNESFEIPELIRTRRVAALLPHDYYETDKHYPVLYLQDGQNLFDEHAPYGSWGVDKQLASMAGRGKGDVIIIAIDHAAEERISEFTPSFKTKLGRGEGRQYIRFLAETLKPYIDGHFRTLPGAEHTGIGGSSLGGLISIYAGIIYPTIYDRLMIFSPSLWVIPKIPYHIMRLTHKFRGKIYLYGGEAESKSMVSDMLRFEEELKQATKSQLVEFKVVIDPVGQHNEARWGEEFPRAMEWLFFG</sequence>
<dbReference type="InterPro" id="IPR013783">
    <property type="entry name" value="Ig-like_fold"/>
</dbReference>
<protein>
    <submittedName>
        <fullName evidence="1">Predicted hydrolase of the alpha/beta superfamily</fullName>
    </submittedName>
</protein>
<evidence type="ECO:0000313" key="2">
    <source>
        <dbReference type="Proteomes" id="UP000199021"/>
    </source>
</evidence>
<dbReference type="InterPro" id="IPR029058">
    <property type="entry name" value="AB_hydrolase_fold"/>
</dbReference>
<dbReference type="PANTHER" id="PTHR48098:SF6">
    <property type="entry name" value="FERRI-BACILLIBACTIN ESTERASE BESA"/>
    <property type="match status" value="1"/>
</dbReference>
<evidence type="ECO:0000313" key="1">
    <source>
        <dbReference type="EMBL" id="SEQ33527.1"/>
    </source>
</evidence>
<dbReference type="Gene3D" id="2.60.40.10">
    <property type="entry name" value="Immunoglobulins"/>
    <property type="match status" value="1"/>
</dbReference>
<dbReference type="Pfam" id="PF00756">
    <property type="entry name" value="Esterase"/>
    <property type="match status" value="1"/>
</dbReference>
<dbReference type="EMBL" id="FOFB01000008">
    <property type="protein sequence ID" value="SEQ33527.1"/>
    <property type="molecule type" value="Genomic_DNA"/>
</dbReference>
<keyword evidence="1" id="KW-0378">Hydrolase</keyword>
<dbReference type="GO" id="GO:0016787">
    <property type="term" value="F:hydrolase activity"/>
    <property type="evidence" value="ECO:0007669"/>
    <property type="project" value="UniProtKB-KW"/>
</dbReference>